<reference evidence="5" key="1">
    <citation type="journal article" date="2015" name="Proc. Natl. Acad. Sci. U.S.A.">
        <title>Networks of energetic and metabolic interactions define dynamics in microbial communities.</title>
        <authorList>
            <person name="Embree M."/>
            <person name="Liu J.K."/>
            <person name="Al-Bassam M.M."/>
            <person name="Zengler K."/>
        </authorList>
    </citation>
    <scope>NUCLEOTIDE SEQUENCE</scope>
</reference>
<dbReference type="InterPro" id="IPR011991">
    <property type="entry name" value="ArsR-like_HTH"/>
</dbReference>
<dbReference type="EMBL" id="LNQE01001147">
    <property type="protein sequence ID" value="KUG20744.1"/>
    <property type="molecule type" value="Genomic_DNA"/>
</dbReference>
<dbReference type="PROSITE" id="PS50987">
    <property type="entry name" value="HTH_ARSR_2"/>
    <property type="match status" value="1"/>
</dbReference>
<dbReference type="InterPro" id="IPR001845">
    <property type="entry name" value="HTH_ArsR_DNA-bd_dom"/>
</dbReference>
<proteinExistence type="predicted"/>
<dbReference type="SUPFAM" id="SSF46785">
    <property type="entry name" value="Winged helix' DNA-binding domain"/>
    <property type="match status" value="1"/>
</dbReference>
<keyword evidence="2" id="KW-0238">DNA-binding</keyword>
<dbReference type="InterPro" id="IPR036390">
    <property type="entry name" value="WH_DNA-bd_sf"/>
</dbReference>
<evidence type="ECO:0000256" key="2">
    <source>
        <dbReference type="ARBA" id="ARBA00023125"/>
    </source>
</evidence>
<evidence type="ECO:0000256" key="1">
    <source>
        <dbReference type="ARBA" id="ARBA00023015"/>
    </source>
</evidence>
<dbReference type="InterPro" id="IPR051011">
    <property type="entry name" value="Metal_resp_trans_reg"/>
</dbReference>
<evidence type="ECO:0000256" key="3">
    <source>
        <dbReference type="ARBA" id="ARBA00023163"/>
    </source>
</evidence>
<evidence type="ECO:0000313" key="5">
    <source>
        <dbReference type="EMBL" id="KUG20744.1"/>
    </source>
</evidence>
<dbReference type="GO" id="GO:0003700">
    <property type="term" value="F:DNA-binding transcription factor activity"/>
    <property type="evidence" value="ECO:0007669"/>
    <property type="project" value="InterPro"/>
</dbReference>
<dbReference type="Gene3D" id="1.10.10.10">
    <property type="entry name" value="Winged helix-like DNA-binding domain superfamily/Winged helix DNA-binding domain"/>
    <property type="match status" value="1"/>
</dbReference>
<evidence type="ECO:0000259" key="4">
    <source>
        <dbReference type="PROSITE" id="PS50987"/>
    </source>
</evidence>
<name>A0A0W8FIN4_9ZZZZ</name>
<dbReference type="AlphaFoldDB" id="A0A0W8FIN4"/>
<sequence>MNDRCEVRSVHADAVEYARSRMLDDAAVRKLAERFRLLGDGTRIRLLHALSLRELCVCDLSALLGMSQSAVSHQLRLLREARLVKVRKEGKVAWYSLSDGGIVDLIREGLFHD</sequence>
<dbReference type="SMART" id="SM00418">
    <property type="entry name" value="HTH_ARSR"/>
    <property type="match status" value="1"/>
</dbReference>
<dbReference type="PROSITE" id="PS00846">
    <property type="entry name" value="HTH_ARSR_1"/>
    <property type="match status" value="1"/>
</dbReference>
<gene>
    <name evidence="5" type="ORF">ASZ90_009513</name>
</gene>
<dbReference type="GO" id="GO:0003677">
    <property type="term" value="F:DNA binding"/>
    <property type="evidence" value="ECO:0007669"/>
    <property type="project" value="UniProtKB-KW"/>
</dbReference>
<dbReference type="PANTHER" id="PTHR43132:SF6">
    <property type="entry name" value="HTH-TYPE TRANSCRIPTIONAL REPRESSOR CZRA"/>
    <property type="match status" value="1"/>
</dbReference>
<protein>
    <submittedName>
        <fullName evidence="5">Transcriptional regulator, arsr family</fullName>
    </submittedName>
</protein>
<dbReference type="PRINTS" id="PR00778">
    <property type="entry name" value="HTHARSR"/>
</dbReference>
<dbReference type="CDD" id="cd00090">
    <property type="entry name" value="HTH_ARSR"/>
    <property type="match status" value="1"/>
</dbReference>
<keyword evidence="1" id="KW-0805">Transcription regulation</keyword>
<keyword evidence="3" id="KW-0804">Transcription</keyword>
<dbReference type="PANTHER" id="PTHR43132">
    <property type="entry name" value="ARSENICAL RESISTANCE OPERON REPRESSOR ARSR-RELATED"/>
    <property type="match status" value="1"/>
</dbReference>
<comment type="caution">
    <text evidence="5">The sequence shown here is derived from an EMBL/GenBank/DDBJ whole genome shotgun (WGS) entry which is preliminary data.</text>
</comment>
<dbReference type="Pfam" id="PF01022">
    <property type="entry name" value="HTH_5"/>
    <property type="match status" value="1"/>
</dbReference>
<feature type="domain" description="HTH arsR-type" evidence="4">
    <location>
        <begin position="23"/>
        <end position="113"/>
    </location>
</feature>
<dbReference type="NCBIfam" id="NF033788">
    <property type="entry name" value="HTH_metalloreg"/>
    <property type="match status" value="1"/>
</dbReference>
<dbReference type="InterPro" id="IPR018334">
    <property type="entry name" value="ArsR_HTH"/>
</dbReference>
<organism evidence="5">
    <name type="scientific">hydrocarbon metagenome</name>
    <dbReference type="NCBI Taxonomy" id="938273"/>
    <lineage>
        <taxon>unclassified sequences</taxon>
        <taxon>metagenomes</taxon>
        <taxon>ecological metagenomes</taxon>
    </lineage>
</organism>
<dbReference type="InterPro" id="IPR036388">
    <property type="entry name" value="WH-like_DNA-bd_sf"/>
</dbReference>
<accession>A0A0W8FIN4</accession>